<dbReference type="Gene3D" id="3.90.550.10">
    <property type="entry name" value="Spore Coat Polysaccharide Biosynthesis Protein SpsA, Chain A"/>
    <property type="match status" value="1"/>
</dbReference>
<protein>
    <submittedName>
        <fullName evidence="2">Glycosyl transferase family 2</fullName>
    </submittedName>
</protein>
<dbReference type="Pfam" id="PF00535">
    <property type="entry name" value="Glycos_transf_2"/>
    <property type="match status" value="1"/>
</dbReference>
<organism evidence="2 3">
    <name type="scientific">Pedobacter westerhofensis</name>
    <dbReference type="NCBI Taxonomy" id="425512"/>
    <lineage>
        <taxon>Bacteria</taxon>
        <taxon>Pseudomonadati</taxon>
        <taxon>Bacteroidota</taxon>
        <taxon>Sphingobacteriia</taxon>
        <taxon>Sphingobacteriales</taxon>
        <taxon>Sphingobacteriaceae</taxon>
        <taxon>Pedobacter</taxon>
    </lineage>
</organism>
<evidence type="ECO:0000313" key="2">
    <source>
        <dbReference type="EMBL" id="SMO54784.1"/>
    </source>
</evidence>
<keyword evidence="2" id="KW-0808">Transferase</keyword>
<name>A0A521C5W1_9SPHI</name>
<dbReference type="Proteomes" id="UP000320300">
    <property type="component" value="Unassembled WGS sequence"/>
</dbReference>
<reference evidence="2 3" key="1">
    <citation type="submission" date="2017-05" db="EMBL/GenBank/DDBJ databases">
        <authorList>
            <person name="Varghese N."/>
            <person name="Submissions S."/>
        </authorList>
    </citation>
    <scope>NUCLEOTIDE SEQUENCE [LARGE SCALE GENOMIC DNA]</scope>
    <source>
        <strain evidence="2 3">DSM 19036</strain>
    </source>
</reference>
<dbReference type="InterPro" id="IPR029044">
    <property type="entry name" value="Nucleotide-diphossugar_trans"/>
</dbReference>
<dbReference type="OrthoDB" id="6638511at2"/>
<dbReference type="InterPro" id="IPR001173">
    <property type="entry name" value="Glyco_trans_2-like"/>
</dbReference>
<dbReference type="EMBL" id="FXTN01000003">
    <property type="protein sequence ID" value="SMO54784.1"/>
    <property type="molecule type" value="Genomic_DNA"/>
</dbReference>
<dbReference type="AlphaFoldDB" id="A0A521C5W1"/>
<sequence>MLVSICIPTYSRLDYLKEAVHSVFAQTFRDFEICVSLDPKPSGPDQEIESWCRKTAQENLSFRYLVNEKNVGLSGNWNVLANMAKGDYVIIIGDDDSLEPQYLENVTKNIGRYHPDVVFTDQNFIDSDAKILDELTEEMSAVYFRKGLQSGLLSDPVETVLRNTVPMSSSIIRRELILKYPYDPSLNTPELEVFLKIAASGGVFEYVARRVANYRVHPGSATSGGLKLHYMLRNIIPVEVHEKYENLKYELISSKMIPAVNICIREGNISLGKTLLGSKYYPSDKNHLKMIQKLLFYCPTFIAKKII</sequence>
<evidence type="ECO:0000259" key="1">
    <source>
        <dbReference type="Pfam" id="PF00535"/>
    </source>
</evidence>
<keyword evidence="3" id="KW-1185">Reference proteome</keyword>
<accession>A0A521C5W1</accession>
<dbReference type="RefSeq" id="WP_142527444.1">
    <property type="nucleotide sequence ID" value="NZ_CBCSJO010000004.1"/>
</dbReference>
<dbReference type="GO" id="GO:0016758">
    <property type="term" value="F:hexosyltransferase activity"/>
    <property type="evidence" value="ECO:0007669"/>
    <property type="project" value="UniProtKB-ARBA"/>
</dbReference>
<feature type="domain" description="Glycosyltransferase 2-like" evidence="1">
    <location>
        <begin position="4"/>
        <end position="128"/>
    </location>
</feature>
<gene>
    <name evidence="2" type="ORF">SAMN06265348_103247</name>
</gene>
<evidence type="ECO:0000313" key="3">
    <source>
        <dbReference type="Proteomes" id="UP000320300"/>
    </source>
</evidence>
<proteinExistence type="predicted"/>
<dbReference type="SUPFAM" id="SSF53448">
    <property type="entry name" value="Nucleotide-diphospho-sugar transferases"/>
    <property type="match status" value="1"/>
</dbReference>
<dbReference type="PANTHER" id="PTHR22916:SF3">
    <property type="entry name" value="UDP-GLCNAC:BETAGAL BETA-1,3-N-ACETYLGLUCOSAMINYLTRANSFERASE-LIKE PROTEIN 1"/>
    <property type="match status" value="1"/>
</dbReference>
<dbReference type="PANTHER" id="PTHR22916">
    <property type="entry name" value="GLYCOSYLTRANSFERASE"/>
    <property type="match status" value="1"/>
</dbReference>